<evidence type="ECO:0000313" key="1">
    <source>
        <dbReference type="Ensembl" id="ENSSORP00005011987.1"/>
    </source>
</evidence>
<protein>
    <submittedName>
        <fullName evidence="1">Uncharacterized protein</fullName>
    </submittedName>
</protein>
<reference evidence="1" key="1">
    <citation type="submission" date="2019-06" db="EMBL/GenBank/DDBJ databases">
        <authorList>
            <consortium name="Wellcome Sanger Institute Data Sharing"/>
        </authorList>
    </citation>
    <scope>NUCLEOTIDE SEQUENCE [LARGE SCALE GENOMIC DNA]</scope>
</reference>
<dbReference type="Proteomes" id="UP000472271">
    <property type="component" value="Chromosome 2"/>
</dbReference>
<dbReference type="PANTHER" id="PTHR23039:SF3">
    <property type="entry name" value="NHS-LIKE PROTEIN 1"/>
    <property type="match status" value="1"/>
</dbReference>
<dbReference type="InParanoid" id="A0A672Z677"/>
<dbReference type="GO" id="GO:0030154">
    <property type="term" value="P:cell differentiation"/>
    <property type="evidence" value="ECO:0007669"/>
    <property type="project" value="TreeGrafter"/>
</dbReference>
<evidence type="ECO:0000313" key="2">
    <source>
        <dbReference type="Proteomes" id="UP000472271"/>
    </source>
</evidence>
<accession>A0A672Z677</accession>
<reference evidence="1" key="3">
    <citation type="submission" date="2025-09" db="UniProtKB">
        <authorList>
            <consortium name="Ensembl"/>
        </authorList>
    </citation>
    <scope>IDENTIFICATION</scope>
</reference>
<reference evidence="1" key="2">
    <citation type="submission" date="2025-08" db="UniProtKB">
        <authorList>
            <consortium name="Ensembl"/>
        </authorList>
    </citation>
    <scope>IDENTIFICATION</scope>
</reference>
<dbReference type="Pfam" id="PF15273">
    <property type="entry name" value="NHS"/>
    <property type="match status" value="1"/>
</dbReference>
<proteinExistence type="predicted"/>
<dbReference type="PANTHER" id="PTHR23039">
    <property type="entry name" value="NANCE-HORAN SYNDROME PROTEIN"/>
    <property type="match status" value="1"/>
</dbReference>
<dbReference type="Ensembl" id="ENSSORT00005012378.1">
    <property type="protein sequence ID" value="ENSSORP00005011987.1"/>
    <property type="gene ID" value="ENSSORG00005006351.1"/>
</dbReference>
<dbReference type="InterPro" id="IPR024845">
    <property type="entry name" value="NHS-like"/>
</dbReference>
<dbReference type="AlphaFoldDB" id="A0A672Z677"/>
<sequence length="66" mass="7633">MLDSSHRESFDRQASFRRTLSNCDSLSRRPRNLSRRKTVTGIPEDVSRKLGMSSLQLAMFPYLLIC</sequence>
<organism evidence="1 2">
    <name type="scientific">Sphaeramia orbicularis</name>
    <name type="common">orbiculate cardinalfish</name>
    <dbReference type="NCBI Taxonomy" id="375764"/>
    <lineage>
        <taxon>Eukaryota</taxon>
        <taxon>Metazoa</taxon>
        <taxon>Chordata</taxon>
        <taxon>Craniata</taxon>
        <taxon>Vertebrata</taxon>
        <taxon>Euteleostomi</taxon>
        <taxon>Actinopterygii</taxon>
        <taxon>Neopterygii</taxon>
        <taxon>Teleostei</taxon>
        <taxon>Neoteleostei</taxon>
        <taxon>Acanthomorphata</taxon>
        <taxon>Gobiaria</taxon>
        <taxon>Kurtiformes</taxon>
        <taxon>Apogonoidei</taxon>
        <taxon>Apogonidae</taxon>
        <taxon>Apogoninae</taxon>
        <taxon>Sphaeramia</taxon>
    </lineage>
</organism>
<keyword evidence="2" id="KW-1185">Reference proteome</keyword>
<name>A0A672Z677_9TELE</name>